<evidence type="ECO:0000259" key="4">
    <source>
        <dbReference type="Pfam" id="PF10374"/>
    </source>
</evidence>
<evidence type="ECO:0000313" key="5">
    <source>
        <dbReference type="EMBL" id="KAH8042247.1"/>
    </source>
</evidence>
<dbReference type="InterPro" id="IPR019458">
    <property type="entry name" value="Est1-like_N"/>
</dbReference>
<dbReference type="SUPFAM" id="SSF48452">
    <property type="entry name" value="TPR-like"/>
    <property type="match status" value="1"/>
</dbReference>
<evidence type="ECO:0000256" key="2">
    <source>
        <dbReference type="SAM" id="MobiDB-lite"/>
    </source>
</evidence>
<dbReference type="EMBL" id="JABSTU010000001">
    <property type="protein sequence ID" value="KAH8042247.1"/>
    <property type="molecule type" value="Genomic_DNA"/>
</dbReference>
<reference evidence="5" key="1">
    <citation type="journal article" date="2020" name="Cell">
        <title>Large-Scale Comparative Analyses of Tick Genomes Elucidate Their Genetic Diversity and Vector Capacities.</title>
        <authorList>
            <consortium name="Tick Genome and Microbiome Consortium (TIGMIC)"/>
            <person name="Jia N."/>
            <person name="Wang J."/>
            <person name="Shi W."/>
            <person name="Du L."/>
            <person name="Sun Y."/>
            <person name="Zhan W."/>
            <person name="Jiang J.F."/>
            <person name="Wang Q."/>
            <person name="Zhang B."/>
            <person name="Ji P."/>
            <person name="Bell-Sakyi L."/>
            <person name="Cui X.M."/>
            <person name="Yuan T.T."/>
            <person name="Jiang B.G."/>
            <person name="Yang W.F."/>
            <person name="Lam T.T."/>
            <person name="Chang Q.C."/>
            <person name="Ding S.J."/>
            <person name="Wang X.J."/>
            <person name="Zhu J.G."/>
            <person name="Ruan X.D."/>
            <person name="Zhao L."/>
            <person name="Wei J.T."/>
            <person name="Ye R.Z."/>
            <person name="Que T.C."/>
            <person name="Du C.H."/>
            <person name="Zhou Y.H."/>
            <person name="Cheng J.X."/>
            <person name="Dai P.F."/>
            <person name="Guo W.B."/>
            <person name="Han X.H."/>
            <person name="Huang E.J."/>
            <person name="Li L.F."/>
            <person name="Wei W."/>
            <person name="Gao Y.C."/>
            <person name="Liu J.Z."/>
            <person name="Shao H.Z."/>
            <person name="Wang X."/>
            <person name="Wang C.C."/>
            <person name="Yang T.C."/>
            <person name="Huo Q.B."/>
            <person name="Li W."/>
            <person name="Chen H.Y."/>
            <person name="Chen S.E."/>
            <person name="Zhou L.G."/>
            <person name="Ni X.B."/>
            <person name="Tian J.H."/>
            <person name="Sheng Y."/>
            <person name="Liu T."/>
            <person name="Pan Y.S."/>
            <person name="Xia L.Y."/>
            <person name="Li J."/>
            <person name="Zhao F."/>
            <person name="Cao W.C."/>
        </authorList>
    </citation>
    <scope>NUCLEOTIDE SEQUENCE</scope>
    <source>
        <strain evidence="5">Rmic-2018</strain>
    </source>
</reference>
<dbReference type="AlphaFoldDB" id="A0A9J6F7X6"/>
<feature type="domain" description="DNA/RNA-binding" evidence="3">
    <location>
        <begin position="150"/>
        <end position="230"/>
    </location>
</feature>
<proteinExistence type="predicted"/>
<dbReference type="InterPro" id="IPR011990">
    <property type="entry name" value="TPR-like_helical_dom_sf"/>
</dbReference>
<organism evidence="5 6">
    <name type="scientific">Rhipicephalus microplus</name>
    <name type="common">Cattle tick</name>
    <name type="synonym">Boophilus microplus</name>
    <dbReference type="NCBI Taxonomy" id="6941"/>
    <lineage>
        <taxon>Eukaryota</taxon>
        <taxon>Metazoa</taxon>
        <taxon>Ecdysozoa</taxon>
        <taxon>Arthropoda</taxon>
        <taxon>Chelicerata</taxon>
        <taxon>Arachnida</taxon>
        <taxon>Acari</taxon>
        <taxon>Parasitiformes</taxon>
        <taxon>Ixodida</taxon>
        <taxon>Ixodoidea</taxon>
        <taxon>Ixodidae</taxon>
        <taxon>Rhipicephalinae</taxon>
        <taxon>Rhipicephalus</taxon>
        <taxon>Boophilus</taxon>
    </lineage>
</organism>
<protein>
    <submittedName>
        <fullName evidence="5">Uncharacterized protein</fullName>
    </submittedName>
</protein>
<evidence type="ECO:0000256" key="1">
    <source>
        <dbReference type="ARBA" id="ARBA00023161"/>
    </source>
</evidence>
<evidence type="ECO:0000313" key="6">
    <source>
        <dbReference type="Proteomes" id="UP000821866"/>
    </source>
</evidence>
<dbReference type="GO" id="GO:0005697">
    <property type="term" value="C:telomerase holoenzyme complex"/>
    <property type="evidence" value="ECO:0007669"/>
    <property type="project" value="TreeGrafter"/>
</dbReference>
<accession>A0A9J6F7X6</accession>
<dbReference type="VEuPathDB" id="VectorBase:LOC119174512"/>
<dbReference type="InterPro" id="IPR045153">
    <property type="entry name" value="Est1/Ebs1-like"/>
</dbReference>
<name>A0A9J6F7X6_RHIMP</name>
<keyword evidence="6" id="KW-1185">Reference proteome</keyword>
<feature type="region of interest" description="Disordered" evidence="2">
    <location>
        <begin position="226"/>
        <end position="278"/>
    </location>
</feature>
<dbReference type="PANTHER" id="PTHR15696:SF0">
    <property type="entry name" value="TELOMERASE-BINDING PROTEIN EST1A"/>
    <property type="match status" value="1"/>
</dbReference>
<dbReference type="Pfam" id="PF10374">
    <property type="entry name" value="EST1"/>
    <property type="match status" value="1"/>
</dbReference>
<comment type="caution">
    <text evidence="5">The sequence shown here is derived from an EMBL/GenBank/DDBJ whole genome shotgun (WGS) entry which is preliminary data.</text>
</comment>
<dbReference type="GO" id="GO:0000184">
    <property type="term" value="P:nuclear-transcribed mRNA catabolic process, nonsense-mediated decay"/>
    <property type="evidence" value="ECO:0007669"/>
    <property type="project" value="UniProtKB-KW"/>
</dbReference>
<dbReference type="PANTHER" id="PTHR15696">
    <property type="entry name" value="SMG-7 SUPPRESSOR WITH MORPHOLOGICAL EFFECT ON GENITALIA PROTEIN 7"/>
    <property type="match status" value="1"/>
</dbReference>
<dbReference type="GO" id="GO:0070034">
    <property type="term" value="F:telomerase RNA binding"/>
    <property type="evidence" value="ECO:0007669"/>
    <property type="project" value="TreeGrafter"/>
</dbReference>
<keyword evidence="1" id="KW-0866">Nonsense-mediated mRNA decay</keyword>
<dbReference type="Proteomes" id="UP000821866">
    <property type="component" value="Chromosome 1"/>
</dbReference>
<feature type="domain" description="Telomerase activating protein Est1-like N-terminal" evidence="4">
    <location>
        <begin position="63"/>
        <end position="140"/>
    </location>
</feature>
<feature type="compositionally biased region" description="Polar residues" evidence="2">
    <location>
        <begin position="252"/>
        <end position="264"/>
    </location>
</feature>
<reference evidence="5" key="2">
    <citation type="submission" date="2021-09" db="EMBL/GenBank/DDBJ databases">
        <authorList>
            <person name="Jia N."/>
            <person name="Wang J."/>
            <person name="Shi W."/>
            <person name="Du L."/>
            <person name="Sun Y."/>
            <person name="Zhan W."/>
            <person name="Jiang J."/>
            <person name="Wang Q."/>
            <person name="Zhang B."/>
            <person name="Ji P."/>
            <person name="Sakyi L.B."/>
            <person name="Cui X."/>
            <person name="Yuan T."/>
            <person name="Jiang B."/>
            <person name="Yang W."/>
            <person name="Lam T.T.-Y."/>
            <person name="Chang Q."/>
            <person name="Ding S."/>
            <person name="Wang X."/>
            <person name="Zhu J."/>
            <person name="Ruan X."/>
            <person name="Zhao L."/>
            <person name="Wei J."/>
            <person name="Que T."/>
            <person name="Du C."/>
            <person name="Cheng J."/>
            <person name="Dai P."/>
            <person name="Han X."/>
            <person name="Huang E."/>
            <person name="Gao Y."/>
            <person name="Liu J."/>
            <person name="Shao H."/>
            <person name="Ye R."/>
            <person name="Li L."/>
            <person name="Wei W."/>
            <person name="Wang X."/>
            <person name="Wang C."/>
            <person name="Huo Q."/>
            <person name="Li W."/>
            <person name="Guo W."/>
            <person name="Chen H."/>
            <person name="Chen S."/>
            <person name="Zhou L."/>
            <person name="Zhou L."/>
            <person name="Ni X."/>
            <person name="Tian J."/>
            <person name="Zhou Y."/>
            <person name="Sheng Y."/>
            <person name="Liu T."/>
            <person name="Pan Y."/>
            <person name="Xia L."/>
            <person name="Li J."/>
            <person name="Zhao F."/>
            <person name="Cao W."/>
        </authorList>
    </citation>
    <scope>NUCLEOTIDE SEQUENCE</scope>
    <source>
        <strain evidence="5">Rmic-2018</strain>
        <tissue evidence="5">Larvae</tissue>
    </source>
</reference>
<dbReference type="Pfam" id="PF10373">
    <property type="entry name" value="EST1_DNA_bind"/>
    <property type="match status" value="1"/>
</dbReference>
<dbReference type="GO" id="GO:0042162">
    <property type="term" value="F:telomeric DNA binding"/>
    <property type="evidence" value="ECO:0007669"/>
    <property type="project" value="TreeGrafter"/>
</dbReference>
<gene>
    <name evidence="5" type="ORF">HPB51_021331</name>
</gene>
<sequence>MRGVDAGRPCTEVIDGRVCEIASPDSGRFVNYEVRVHTGLPDSERYVDFGCVGVDAAVITASEGTIFYENLLDKFQETYGFSLSQFLEPDVCGSLGAGSSTSSAGGVAGGRVIPDSVRLVLISVQKIYICLGDLARYREQAMGTTNYGKARSWYLKAQQIAPKNGRPYNQLAILALYARRKLDAVYYYMRSLAASNPFLTARESLLALFDDARKKYDHLERKRLEEEGVNQQPSLESPLEEERLEIWIRPDGTTSHRSSRQGDQASREGRAAVAAFDN</sequence>
<dbReference type="InterPro" id="IPR018834">
    <property type="entry name" value="DNA/RNA-bd_Est1-type"/>
</dbReference>
<dbReference type="Gene3D" id="1.25.40.10">
    <property type="entry name" value="Tetratricopeptide repeat domain"/>
    <property type="match status" value="1"/>
</dbReference>
<evidence type="ECO:0000259" key="3">
    <source>
        <dbReference type="Pfam" id="PF10373"/>
    </source>
</evidence>